<protein>
    <recommendedName>
        <fullName evidence="8">Eukaryotic translation initiation factor 3 subunit B</fullName>
        <shortName evidence="8">eIF3b</shortName>
    </recommendedName>
    <alternativeName>
        <fullName evidence="8">Eukaryotic translation initiation factor 3 90 kDa subunit homolog</fullName>
        <shortName evidence="8">eIF3 p90</shortName>
    </alternativeName>
    <alternativeName>
        <fullName evidence="8">Translation initiation factor eIF3, p90 subunit homolog</fullName>
    </alternativeName>
</protein>
<evidence type="ECO:0000256" key="4">
    <source>
        <dbReference type="ARBA" id="ARBA00022574"/>
    </source>
</evidence>
<dbReference type="InterPro" id="IPR013979">
    <property type="entry name" value="TIF_beta_prop-like"/>
</dbReference>
<dbReference type="CDD" id="cd12278">
    <property type="entry name" value="RRM_eIF3B"/>
    <property type="match status" value="1"/>
</dbReference>
<name>A0AAW0GRW4_9APHY</name>
<reference evidence="11 12" key="1">
    <citation type="submission" date="2022-09" db="EMBL/GenBank/DDBJ databases">
        <authorList>
            <person name="Palmer J.M."/>
        </authorList>
    </citation>
    <scope>NUCLEOTIDE SEQUENCE [LARGE SCALE GENOMIC DNA]</scope>
    <source>
        <strain evidence="11 12">DSM 7382</strain>
    </source>
</reference>
<dbReference type="AlphaFoldDB" id="A0AAW0GRW4"/>
<dbReference type="EMBL" id="JASBNA010000001">
    <property type="protein sequence ID" value="KAK7696143.1"/>
    <property type="molecule type" value="Genomic_DNA"/>
</dbReference>
<dbReference type="Gene3D" id="2.130.10.10">
    <property type="entry name" value="YVTN repeat-like/Quinoprotein amine dehydrogenase"/>
    <property type="match status" value="2"/>
</dbReference>
<evidence type="ECO:0000256" key="9">
    <source>
        <dbReference type="PIRNR" id="PIRNR036424"/>
    </source>
</evidence>
<evidence type="ECO:0000313" key="11">
    <source>
        <dbReference type="EMBL" id="KAK7696143.1"/>
    </source>
</evidence>
<keyword evidence="4" id="KW-0853">WD repeat</keyword>
<dbReference type="GO" id="GO:0003743">
    <property type="term" value="F:translation initiation factor activity"/>
    <property type="evidence" value="ECO:0007669"/>
    <property type="project" value="UniProtKB-UniRule"/>
</dbReference>
<dbReference type="GO" id="GO:0003723">
    <property type="term" value="F:RNA binding"/>
    <property type="evidence" value="ECO:0007669"/>
    <property type="project" value="UniProtKB-UniRule"/>
</dbReference>
<dbReference type="GO" id="GO:0001732">
    <property type="term" value="P:formation of cytoplasmic translation initiation complex"/>
    <property type="evidence" value="ECO:0007669"/>
    <property type="project" value="UniProtKB-UniRule"/>
</dbReference>
<dbReference type="SUPFAM" id="SSF82171">
    <property type="entry name" value="DPP6 N-terminal domain-like"/>
    <property type="match status" value="1"/>
</dbReference>
<evidence type="ECO:0000313" key="12">
    <source>
        <dbReference type="Proteomes" id="UP001385951"/>
    </source>
</evidence>
<accession>A0AAW0GRW4</accession>
<dbReference type="Gene3D" id="3.30.70.330">
    <property type="match status" value="1"/>
</dbReference>
<keyword evidence="3 8" id="KW-0396">Initiation factor</keyword>
<dbReference type="InterPro" id="IPR034363">
    <property type="entry name" value="eIF3B_RRM"/>
</dbReference>
<dbReference type="GO" id="GO:0033290">
    <property type="term" value="C:eukaryotic 48S preinitiation complex"/>
    <property type="evidence" value="ECO:0007669"/>
    <property type="project" value="UniProtKB-UniRule"/>
</dbReference>
<dbReference type="PROSITE" id="PS50102">
    <property type="entry name" value="RRM"/>
    <property type="match status" value="1"/>
</dbReference>
<dbReference type="PIRSF" id="PIRSF036424">
    <property type="entry name" value="eIF3b"/>
    <property type="match status" value="1"/>
</dbReference>
<gene>
    <name evidence="8" type="primary">PRT1</name>
    <name evidence="11" type="ORF">QCA50_000794</name>
</gene>
<feature type="domain" description="RRM" evidence="10">
    <location>
        <begin position="34"/>
        <end position="122"/>
    </location>
</feature>
<dbReference type="InterPro" id="IPR015943">
    <property type="entry name" value="WD40/YVTN_repeat-like_dom_sf"/>
</dbReference>
<keyword evidence="6 8" id="KW-0694">RNA-binding</keyword>
<dbReference type="InterPro" id="IPR011400">
    <property type="entry name" value="EIF3B"/>
</dbReference>
<sequence length="737" mass="84721">MAPNGTTQNGIDEDIDYSDLEEKYQVQFDEGFDNVVVVDGVPVIDPSKAEKLLARISKEFSKKGAPVKPDDMFIPWDEQTGKSKGFIFVEFKNADDAAYAISAVHGHPFDSKHRFSLNRFTDIERYANLDETYVDPEPEPFVQKEHLRAFLADPQGRDQYLTYRGDEVEIHWHGKPSQSEVAYKRTNWTDLYASWSPLGTYLASLHRPGVRLWGGPSWSGVQRFAHPLVRLIDFSPNENYLATWSHDPIVVPEGAQQGPQYFSPEDEGNNIAVWDIKTGNLLRTFPSAYPEGEDGAKKQQMQWPALKWSPDDKYVARVTPAQQISVYELPGMGLVDKKSIKIEGVVDFEWCPLGDKDKEEDLKIATGKSNKKPRENMLAYWTPEVANQPARVTLLQFPSRAILRQKNLFNVSECKLYWQNQGDFLCVKVDRHTKTKKSIFCNLEIFMVREKDYPVEVVELKDTVTDFSWEPKGERFAIVSTSDPNYGNPAPGITIKTDVSFYGLERSKGNFKLLRTLPGRTSNTIRWSPKGRHVVLGTVGSTSKSELEFWDLDFNNDDISKREVHKDESGNGIQHLGTGDHYAVTDVEWDPSGRYLATSASAWRHTIENGYAIWDFRGQEIEKQILDRFKQLLWRPRPPTLLTKEQQRQIRRNLKEYSRQFDEEDAAEESNISAELIAQRKRLVDEWNAWRLRCKEEMGPERVRGPAAKLEQEDEDKEEIEVWVDEVIEQIEEEVAE</sequence>
<evidence type="ECO:0000256" key="1">
    <source>
        <dbReference type="ARBA" id="ARBA00004496"/>
    </source>
</evidence>
<evidence type="ECO:0000256" key="2">
    <source>
        <dbReference type="ARBA" id="ARBA00022490"/>
    </source>
</evidence>
<dbReference type="Pfam" id="PF08662">
    <property type="entry name" value="eIF2A"/>
    <property type="match status" value="1"/>
</dbReference>
<dbReference type="InterPro" id="IPR035979">
    <property type="entry name" value="RBD_domain_sf"/>
</dbReference>
<dbReference type="InterPro" id="IPR000504">
    <property type="entry name" value="RRM_dom"/>
</dbReference>
<dbReference type="HAMAP" id="MF_03001">
    <property type="entry name" value="eIF3b"/>
    <property type="match status" value="1"/>
</dbReference>
<keyword evidence="7 8" id="KW-0648">Protein biosynthesis</keyword>
<dbReference type="FunFam" id="2.130.10.10:FF:000419">
    <property type="entry name" value="Eukaryotic translation initiation factor 3 subunit B"/>
    <property type="match status" value="1"/>
</dbReference>
<evidence type="ECO:0000256" key="7">
    <source>
        <dbReference type="ARBA" id="ARBA00022917"/>
    </source>
</evidence>
<comment type="function">
    <text evidence="9">Component of the eukaryotic translation initiation factor 3 (eIF-3) complex, which is involved in protein synthesis and, together with other initiation factors, stimulates binding of mRNA and methionyl-tRNAi to the 40S ribosome.</text>
</comment>
<dbReference type="Proteomes" id="UP001385951">
    <property type="component" value="Unassembled WGS sequence"/>
</dbReference>
<comment type="caution">
    <text evidence="11">The sequence shown here is derived from an EMBL/GenBank/DDBJ whole genome shotgun (WGS) entry which is preliminary data.</text>
</comment>
<dbReference type="GO" id="GO:0005852">
    <property type="term" value="C:eukaryotic translation initiation factor 3 complex"/>
    <property type="evidence" value="ECO:0007669"/>
    <property type="project" value="UniProtKB-UniRule"/>
</dbReference>
<comment type="function">
    <text evidence="8">RNA-binding component of the eukaryotic translation initiation factor 3 (eIF-3) complex, which is involved in protein synthesis of a specialized repertoire of mRNAs and, together with other initiation factors, stimulates binding of mRNA and methionyl-tRNAi to the 40S ribosome. The eIF-3 complex specifically targets and initiates translation of a subset of mRNAs involved in cell proliferation.</text>
</comment>
<dbReference type="SUPFAM" id="SSF54928">
    <property type="entry name" value="RNA-binding domain, RBD"/>
    <property type="match status" value="1"/>
</dbReference>
<evidence type="ECO:0000256" key="5">
    <source>
        <dbReference type="ARBA" id="ARBA00022737"/>
    </source>
</evidence>
<dbReference type="InterPro" id="IPR012677">
    <property type="entry name" value="Nucleotide-bd_a/b_plait_sf"/>
</dbReference>
<keyword evidence="2 8" id="KW-0963">Cytoplasm</keyword>
<dbReference type="PANTHER" id="PTHR14068:SF0">
    <property type="entry name" value="EUKARYOTIC TRANSLATION INITIATION FACTOR 3 SUBUNIT B"/>
    <property type="match status" value="1"/>
</dbReference>
<evidence type="ECO:0000256" key="8">
    <source>
        <dbReference type="HAMAP-Rule" id="MF_03001"/>
    </source>
</evidence>
<evidence type="ECO:0000256" key="6">
    <source>
        <dbReference type="ARBA" id="ARBA00022884"/>
    </source>
</evidence>
<dbReference type="Pfam" id="PF00076">
    <property type="entry name" value="RRM_1"/>
    <property type="match status" value="1"/>
</dbReference>
<evidence type="ECO:0000259" key="10">
    <source>
        <dbReference type="PROSITE" id="PS50102"/>
    </source>
</evidence>
<dbReference type="GO" id="GO:0031369">
    <property type="term" value="F:translation initiation factor binding"/>
    <property type="evidence" value="ECO:0007669"/>
    <property type="project" value="InterPro"/>
</dbReference>
<dbReference type="SMART" id="SM00360">
    <property type="entry name" value="RRM"/>
    <property type="match status" value="1"/>
</dbReference>
<comment type="subcellular location">
    <subcellularLocation>
        <location evidence="1 8 9">Cytoplasm</location>
    </subcellularLocation>
</comment>
<proteinExistence type="inferred from homology"/>
<comment type="similarity">
    <text evidence="8 9">Belongs to the eIF-3 subunit B family.</text>
</comment>
<evidence type="ECO:0000256" key="3">
    <source>
        <dbReference type="ARBA" id="ARBA00022540"/>
    </source>
</evidence>
<keyword evidence="12" id="KW-1185">Reference proteome</keyword>
<dbReference type="PANTHER" id="PTHR14068">
    <property type="entry name" value="EUKARYOTIC TRANSLATION INITIATION FACTOR 3 EIF3 -RELATED"/>
    <property type="match status" value="1"/>
</dbReference>
<keyword evidence="5" id="KW-0677">Repeat</keyword>
<organism evidence="11 12">
    <name type="scientific">Cerrena zonata</name>
    <dbReference type="NCBI Taxonomy" id="2478898"/>
    <lineage>
        <taxon>Eukaryota</taxon>
        <taxon>Fungi</taxon>
        <taxon>Dikarya</taxon>
        <taxon>Basidiomycota</taxon>
        <taxon>Agaricomycotina</taxon>
        <taxon>Agaricomycetes</taxon>
        <taxon>Polyporales</taxon>
        <taxon>Cerrenaceae</taxon>
        <taxon>Cerrena</taxon>
    </lineage>
</organism>
<dbReference type="GO" id="GO:0016282">
    <property type="term" value="C:eukaryotic 43S preinitiation complex"/>
    <property type="evidence" value="ECO:0007669"/>
    <property type="project" value="UniProtKB-UniRule"/>
</dbReference>
<comment type="subunit">
    <text evidence="8 9">Component of the eukaryotic translation initiation factor 3 (eIF-3) complex.</text>
</comment>